<reference evidence="1 2" key="1">
    <citation type="submission" date="2018-11" db="EMBL/GenBank/DDBJ databases">
        <authorList>
            <consortium name="Pathogen Informatics"/>
        </authorList>
    </citation>
    <scope>NUCLEOTIDE SEQUENCE [LARGE SCALE GENOMIC DNA]</scope>
</reference>
<dbReference type="EMBL" id="UZAH01003137">
    <property type="protein sequence ID" value="VDO23874.1"/>
    <property type="molecule type" value="Genomic_DNA"/>
</dbReference>
<name>A0A183F7U5_HELPZ</name>
<evidence type="ECO:0000313" key="1">
    <source>
        <dbReference type="EMBL" id="VDO23874.1"/>
    </source>
</evidence>
<dbReference type="WBParaSite" id="HPBE_0000223701-mRNA-1">
    <property type="protein sequence ID" value="HPBE_0000223701-mRNA-1"/>
    <property type="gene ID" value="HPBE_0000223701"/>
</dbReference>
<accession>A0A183F7U5</accession>
<gene>
    <name evidence="1" type="ORF">HPBE_LOCUS2238</name>
</gene>
<keyword evidence="2" id="KW-1185">Reference proteome</keyword>
<dbReference type="AlphaFoldDB" id="A0A183F7U5"/>
<dbReference type="Proteomes" id="UP000050761">
    <property type="component" value="Unassembled WGS sequence"/>
</dbReference>
<protein>
    <submittedName>
        <fullName evidence="1 3">Uncharacterized protein</fullName>
    </submittedName>
</protein>
<accession>A0A3P7UJS3</accession>
<evidence type="ECO:0000313" key="3">
    <source>
        <dbReference type="WBParaSite" id="HPBE_0000223701-mRNA-1"/>
    </source>
</evidence>
<proteinExistence type="predicted"/>
<sequence>MHNPTMLDEALEKTRMVEQVPKEAAADRLLIPRSTDRRSLCIGPWTLTQEAGIRPCLPKAGSGTSLPSSAE</sequence>
<evidence type="ECO:0000313" key="2">
    <source>
        <dbReference type="Proteomes" id="UP000050761"/>
    </source>
</evidence>
<organism evidence="2 3">
    <name type="scientific">Heligmosomoides polygyrus</name>
    <name type="common">Parasitic roundworm</name>
    <dbReference type="NCBI Taxonomy" id="6339"/>
    <lineage>
        <taxon>Eukaryota</taxon>
        <taxon>Metazoa</taxon>
        <taxon>Ecdysozoa</taxon>
        <taxon>Nematoda</taxon>
        <taxon>Chromadorea</taxon>
        <taxon>Rhabditida</taxon>
        <taxon>Rhabditina</taxon>
        <taxon>Rhabditomorpha</taxon>
        <taxon>Strongyloidea</taxon>
        <taxon>Heligmosomidae</taxon>
        <taxon>Heligmosomoides</taxon>
    </lineage>
</organism>
<reference evidence="3" key="2">
    <citation type="submission" date="2019-09" db="UniProtKB">
        <authorList>
            <consortium name="WormBaseParasite"/>
        </authorList>
    </citation>
    <scope>IDENTIFICATION</scope>
</reference>